<gene>
    <name evidence="1" type="ORF">CUD01_01990</name>
</gene>
<proteinExistence type="predicted"/>
<dbReference type="Proteomes" id="UP000315842">
    <property type="component" value="Unassembled WGS sequence"/>
</dbReference>
<keyword evidence="2" id="KW-1185">Reference proteome</keyword>
<protein>
    <submittedName>
        <fullName evidence="1">Uncharacterized protein</fullName>
    </submittedName>
</protein>
<dbReference type="RefSeq" id="WP_141317961.1">
    <property type="nucleotide sequence ID" value="NZ_BJLP01000002.1"/>
</dbReference>
<evidence type="ECO:0000313" key="2">
    <source>
        <dbReference type="Proteomes" id="UP000315842"/>
    </source>
</evidence>
<accession>A0A4Y3K9V0</accession>
<comment type="caution">
    <text evidence="1">The sequence shown here is derived from an EMBL/GenBank/DDBJ whole genome shotgun (WGS) entry which is preliminary data.</text>
</comment>
<dbReference type="EMBL" id="BJLP01000002">
    <property type="protein sequence ID" value="GEA79755.1"/>
    <property type="molecule type" value="Genomic_DNA"/>
</dbReference>
<evidence type="ECO:0000313" key="1">
    <source>
        <dbReference type="EMBL" id="GEA79755.1"/>
    </source>
</evidence>
<dbReference type="AlphaFoldDB" id="A0A4Y3K9V0"/>
<organism evidence="1 2">
    <name type="scientific">Cellulomonas uda</name>
    <dbReference type="NCBI Taxonomy" id="1714"/>
    <lineage>
        <taxon>Bacteria</taxon>
        <taxon>Bacillati</taxon>
        <taxon>Actinomycetota</taxon>
        <taxon>Actinomycetes</taxon>
        <taxon>Micrococcales</taxon>
        <taxon>Cellulomonadaceae</taxon>
        <taxon>Cellulomonas</taxon>
    </lineage>
</organism>
<sequence>MGIRAVWCATGVLAVVLCGGCADGEPLDPGLEPGEKGARLTVEAFLGGLAGGEPERVCSLLTVEAQRSLEVATAASSCLTGVERLGELDEEIEGSVGEVVLDGDAAADVATGLRGSVAEAFGAVEGTLHLTRADGRWMVTTPS</sequence>
<name>A0A4Y3K9V0_CELUD</name>
<reference evidence="1 2" key="1">
    <citation type="submission" date="2019-06" db="EMBL/GenBank/DDBJ databases">
        <title>Whole genome shotgun sequence of Cellulomonas uda NBRC 3747.</title>
        <authorList>
            <person name="Hosoyama A."/>
            <person name="Uohara A."/>
            <person name="Ohji S."/>
            <person name="Ichikawa N."/>
        </authorList>
    </citation>
    <scope>NUCLEOTIDE SEQUENCE [LARGE SCALE GENOMIC DNA]</scope>
    <source>
        <strain evidence="1 2">NBRC 3747</strain>
    </source>
</reference>